<protein>
    <recommendedName>
        <fullName evidence="2">Transglycosylase SLT domain-containing protein</fullName>
    </recommendedName>
</protein>
<reference evidence="1" key="1">
    <citation type="submission" date="2020-04" db="EMBL/GenBank/DDBJ databases">
        <authorList>
            <person name="Chiriac C."/>
            <person name="Salcher M."/>
            <person name="Ghai R."/>
            <person name="Kavagutti S V."/>
        </authorList>
    </citation>
    <scope>NUCLEOTIDE SEQUENCE</scope>
</reference>
<dbReference type="EMBL" id="LR796363">
    <property type="protein sequence ID" value="CAB4138813.1"/>
    <property type="molecule type" value="Genomic_DNA"/>
</dbReference>
<name>A0A6J5LZW5_9CAUD</name>
<sequence>MPIALCALALASVVAEPVPGRWVQAVETIETGSRNIDGDRGAAKGVLQWHAAAWTDCSRLRKAAGLPTWPYRSASIPDRARAYAETWLSYLRARLTRDIGRPALACETWLAWNLGYEGFRRYRFNAWHPDLPAARYDAARRVQELAR</sequence>
<gene>
    <name evidence="1" type="ORF">UFOVP341_27</name>
</gene>
<organism evidence="1">
    <name type="scientific">uncultured Caudovirales phage</name>
    <dbReference type="NCBI Taxonomy" id="2100421"/>
    <lineage>
        <taxon>Viruses</taxon>
        <taxon>Duplodnaviria</taxon>
        <taxon>Heunggongvirae</taxon>
        <taxon>Uroviricota</taxon>
        <taxon>Caudoviricetes</taxon>
        <taxon>Peduoviridae</taxon>
        <taxon>Maltschvirus</taxon>
        <taxon>Maltschvirus maltsch</taxon>
    </lineage>
</organism>
<evidence type="ECO:0000313" key="1">
    <source>
        <dbReference type="EMBL" id="CAB4138813.1"/>
    </source>
</evidence>
<evidence type="ECO:0008006" key="2">
    <source>
        <dbReference type="Google" id="ProtNLM"/>
    </source>
</evidence>
<proteinExistence type="predicted"/>
<accession>A0A6J5LZW5</accession>